<name>A0A921QEX7_SORBI</name>
<protein>
    <submittedName>
        <fullName evidence="1">Uncharacterized protein</fullName>
    </submittedName>
</protein>
<reference evidence="1" key="1">
    <citation type="journal article" date="2019" name="BMC Genomics">
        <title>A new reference genome for Sorghum bicolor reveals high levels of sequence similarity between sweet and grain genotypes: implications for the genetics of sugar metabolism.</title>
        <authorList>
            <person name="Cooper E.A."/>
            <person name="Brenton Z.W."/>
            <person name="Flinn B.S."/>
            <person name="Jenkins J."/>
            <person name="Shu S."/>
            <person name="Flowers D."/>
            <person name="Luo F."/>
            <person name="Wang Y."/>
            <person name="Xia P."/>
            <person name="Barry K."/>
            <person name="Daum C."/>
            <person name="Lipzen A."/>
            <person name="Yoshinaga Y."/>
            <person name="Schmutz J."/>
            <person name="Saski C."/>
            <person name="Vermerris W."/>
            <person name="Kresovich S."/>
        </authorList>
    </citation>
    <scope>NUCLEOTIDE SEQUENCE</scope>
</reference>
<proteinExistence type="predicted"/>
<evidence type="ECO:0000313" key="2">
    <source>
        <dbReference type="Proteomes" id="UP000807115"/>
    </source>
</evidence>
<gene>
    <name evidence="1" type="ORF">BDA96_08G071900</name>
</gene>
<accession>A0A921QEX7</accession>
<dbReference type="EMBL" id="CM027687">
    <property type="protein sequence ID" value="KAG0520411.1"/>
    <property type="molecule type" value="Genomic_DNA"/>
</dbReference>
<sequence>MDKQAEATADGGSLTAYVLMEPAGDKTLIPEKFGDDVASAAGDDVAAASDGSLEFERFG</sequence>
<evidence type="ECO:0000313" key="1">
    <source>
        <dbReference type="EMBL" id="KAG0520411.1"/>
    </source>
</evidence>
<comment type="caution">
    <text evidence="1">The sequence shown here is derived from an EMBL/GenBank/DDBJ whole genome shotgun (WGS) entry which is preliminary data.</text>
</comment>
<reference evidence="1" key="2">
    <citation type="submission" date="2020-10" db="EMBL/GenBank/DDBJ databases">
        <authorList>
            <person name="Cooper E.A."/>
            <person name="Brenton Z.W."/>
            <person name="Flinn B.S."/>
            <person name="Jenkins J."/>
            <person name="Shu S."/>
            <person name="Flowers D."/>
            <person name="Luo F."/>
            <person name="Wang Y."/>
            <person name="Xia P."/>
            <person name="Barry K."/>
            <person name="Daum C."/>
            <person name="Lipzen A."/>
            <person name="Yoshinaga Y."/>
            <person name="Schmutz J."/>
            <person name="Saski C."/>
            <person name="Vermerris W."/>
            <person name="Kresovich S."/>
        </authorList>
    </citation>
    <scope>NUCLEOTIDE SEQUENCE</scope>
</reference>
<dbReference type="AlphaFoldDB" id="A0A921QEX7"/>
<dbReference type="Proteomes" id="UP000807115">
    <property type="component" value="Chromosome 8"/>
</dbReference>
<organism evidence="1 2">
    <name type="scientific">Sorghum bicolor</name>
    <name type="common">Sorghum</name>
    <name type="synonym">Sorghum vulgare</name>
    <dbReference type="NCBI Taxonomy" id="4558"/>
    <lineage>
        <taxon>Eukaryota</taxon>
        <taxon>Viridiplantae</taxon>
        <taxon>Streptophyta</taxon>
        <taxon>Embryophyta</taxon>
        <taxon>Tracheophyta</taxon>
        <taxon>Spermatophyta</taxon>
        <taxon>Magnoliopsida</taxon>
        <taxon>Liliopsida</taxon>
        <taxon>Poales</taxon>
        <taxon>Poaceae</taxon>
        <taxon>PACMAD clade</taxon>
        <taxon>Panicoideae</taxon>
        <taxon>Andropogonodae</taxon>
        <taxon>Andropogoneae</taxon>
        <taxon>Sorghinae</taxon>
        <taxon>Sorghum</taxon>
    </lineage>
</organism>